<name>A0A9Q0DJB9_9TELE</name>
<feature type="domain" description="DNA/RNA non-specific endonuclease/pyrophosphatase/phosphodiesterase" evidence="3">
    <location>
        <begin position="59"/>
        <end position="275"/>
    </location>
</feature>
<evidence type="ECO:0000259" key="2">
    <source>
        <dbReference type="SMART" id="SM00477"/>
    </source>
</evidence>
<dbReference type="OrthoDB" id="69221at2759"/>
<proteinExistence type="predicted"/>
<keyword evidence="5" id="KW-1185">Reference proteome</keyword>
<sequence>MLQDSKGALRLLLLACLVGLVAAEVGSFCPCLSFFHRDTPPTGIGGEGRYAPVCQRYRNQYRFASLYDRLHRTPLYSAYLLTPAAGKRPKTLWKYEPQLAFSRANPEILCFPEDGKIDQNVIESQAVPRDYTNSTYTRGHLNPSSHHHDMGDRNATFTLTNIVPQKAASNAGTWARLEKEVGARLQGFCLGPAYVITGALPYASGPQPWINNRVAVPEYLWSAYCCPAYNASLPKWARPFFPTYAAVGRNDPQSGPEIVPVNSKAKAMVRGYDVKRMPLADLEDVLEQRLAMPVTLFQGQCV</sequence>
<feature type="domain" description="ENPP1-3/EXOG-like endonuclease/phosphodiesterase" evidence="2">
    <location>
        <begin position="60"/>
        <end position="277"/>
    </location>
</feature>
<dbReference type="InterPro" id="IPR044925">
    <property type="entry name" value="His-Me_finger_sf"/>
</dbReference>
<feature type="chain" id="PRO_5040399640" description="Endonuclease" evidence="1">
    <location>
        <begin position="24"/>
        <end position="302"/>
    </location>
</feature>
<accession>A0A9Q0DJB9</accession>
<evidence type="ECO:0000313" key="5">
    <source>
        <dbReference type="Proteomes" id="UP001148018"/>
    </source>
</evidence>
<feature type="signal peptide" evidence="1">
    <location>
        <begin position="1"/>
        <end position="23"/>
    </location>
</feature>
<dbReference type="Pfam" id="PF01223">
    <property type="entry name" value="Endonuclease_NS"/>
    <property type="match status" value="1"/>
</dbReference>
<dbReference type="AlphaFoldDB" id="A0A9Q0DJB9"/>
<dbReference type="InterPro" id="IPR044929">
    <property type="entry name" value="DNA/RNA_non-sp_Endonuclease_sf"/>
</dbReference>
<protein>
    <recommendedName>
        <fullName evidence="6">Endonuclease</fullName>
    </recommendedName>
</protein>
<dbReference type="GO" id="GO:0016787">
    <property type="term" value="F:hydrolase activity"/>
    <property type="evidence" value="ECO:0007669"/>
    <property type="project" value="InterPro"/>
</dbReference>
<dbReference type="EMBL" id="JANIIK010000116">
    <property type="protein sequence ID" value="KAJ3587672.1"/>
    <property type="molecule type" value="Genomic_DNA"/>
</dbReference>
<dbReference type="PANTHER" id="PTHR21472:SF18">
    <property type="entry name" value="ENDONUCLEASE DOMAIN-CONTAINING 1 PROTEIN"/>
    <property type="match status" value="1"/>
</dbReference>
<dbReference type="SMART" id="SM00892">
    <property type="entry name" value="Endonuclease_NS"/>
    <property type="match status" value="1"/>
</dbReference>
<dbReference type="InterPro" id="IPR039015">
    <property type="entry name" value="ENDOD1"/>
</dbReference>
<dbReference type="GO" id="GO:0046872">
    <property type="term" value="F:metal ion binding"/>
    <property type="evidence" value="ECO:0007669"/>
    <property type="project" value="InterPro"/>
</dbReference>
<gene>
    <name evidence="4" type="ORF">NHX12_011269</name>
</gene>
<organism evidence="4 5">
    <name type="scientific">Muraenolepis orangiensis</name>
    <name type="common">Patagonian moray cod</name>
    <dbReference type="NCBI Taxonomy" id="630683"/>
    <lineage>
        <taxon>Eukaryota</taxon>
        <taxon>Metazoa</taxon>
        <taxon>Chordata</taxon>
        <taxon>Craniata</taxon>
        <taxon>Vertebrata</taxon>
        <taxon>Euteleostomi</taxon>
        <taxon>Actinopterygii</taxon>
        <taxon>Neopterygii</taxon>
        <taxon>Teleostei</taxon>
        <taxon>Neoteleostei</taxon>
        <taxon>Acanthomorphata</taxon>
        <taxon>Zeiogadaria</taxon>
        <taxon>Gadariae</taxon>
        <taxon>Gadiformes</taxon>
        <taxon>Muraenolepidoidei</taxon>
        <taxon>Muraenolepididae</taxon>
        <taxon>Muraenolepis</taxon>
    </lineage>
</organism>
<evidence type="ECO:0000313" key="4">
    <source>
        <dbReference type="EMBL" id="KAJ3587672.1"/>
    </source>
</evidence>
<evidence type="ECO:0008006" key="6">
    <source>
        <dbReference type="Google" id="ProtNLM"/>
    </source>
</evidence>
<comment type="caution">
    <text evidence="4">The sequence shown here is derived from an EMBL/GenBank/DDBJ whole genome shotgun (WGS) entry which is preliminary data.</text>
</comment>
<dbReference type="GO" id="GO:0003676">
    <property type="term" value="F:nucleic acid binding"/>
    <property type="evidence" value="ECO:0007669"/>
    <property type="project" value="InterPro"/>
</dbReference>
<dbReference type="SUPFAM" id="SSF54060">
    <property type="entry name" value="His-Me finger endonucleases"/>
    <property type="match status" value="1"/>
</dbReference>
<dbReference type="InterPro" id="IPR001604">
    <property type="entry name" value="Endo_G_ENPP1-like_dom"/>
</dbReference>
<dbReference type="Gene3D" id="3.40.570.10">
    <property type="entry name" value="Extracellular Endonuclease, subunit A"/>
    <property type="match status" value="1"/>
</dbReference>
<evidence type="ECO:0000256" key="1">
    <source>
        <dbReference type="SAM" id="SignalP"/>
    </source>
</evidence>
<keyword evidence="1" id="KW-0732">Signal</keyword>
<dbReference type="PANTHER" id="PTHR21472">
    <property type="entry name" value="ENDONUCLEASE DOMAIN-CONTAINING 1 PROTEIN ENDOD1"/>
    <property type="match status" value="1"/>
</dbReference>
<dbReference type="InterPro" id="IPR020821">
    <property type="entry name" value="ENPP1-3/EXOG-like_nuc-like"/>
</dbReference>
<evidence type="ECO:0000259" key="3">
    <source>
        <dbReference type="SMART" id="SM00892"/>
    </source>
</evidence>
<dbReference type="SMART" id="SM00477">
    <property type="entry name" value="NUC"/>
    <property type="match status" value="1"/>
</dbReference>
<reference evidence="4" key="1">
    <citation type="submission" date="2022-07" db="EMBL/GenBank/DDBJ databases">
        <title>Chromosome-level genome of Muraenolepis orangiensis.</title>
        <authorList>
            <person name="Kim J."/>
        </authorList>
    </citation>
    <scope>NUCLEOTIDE SEQUENCE</scope>
    <source>
        <strain evidence="4">KU_S4_2022</strain>
        <tissue evidence="4">Muscle</tissue>
    </source>
</reference>
<dbReference type="Proteomes" id="UP001148018">
    <property type="component" value="Unassembled WGS sequence"/>
</dbReference>